<dbReference type="Pfam" id="PF13671">
    <property type="entry name" value="AAA_33"/>
    <property type="match status" value="1"/>
</dbReference>
<protein>
    <recommendedName>
        <fullName evidence="2">DC1 domain-containing protein</fullName>
    </recommendedName>
</protein>
<keyword evidence="4" id="KW-1185">Reference proteome</keyword>
<reference evidence="3 4" key="1">
    <citation type="journal article" date="2020" name="Nat. Commun.">
        <title>Genome of Tripterygium wilfordii and identification of cytochrome P450 involved in triptolide biosynthesis.</title>
        <authorList>
            <person name="Tu L."/>
            <person name="Su P."/>
            <person name="Zhang Z."/>
            <person name="Gao L."/>
            <person name="Wang J."/>
            <person name="Hu T."/>
            <person name="Zhou J."/>
            <person name="Zhang Y."/>
            <person name="Zhao Y."/>
            <person name="Liu Y."/>
            <person name="Song Y."/>
            <person name="Tong Y."/>
            <person name="Lu Y."/>
            <person name="Yang J."/>
            <person name="Xu C."/>
            <person name="Jia M."/>
            <person name="Peters R.J."/>
            <person name="Huang L."/>
            <person name="Gao W."/>
        </authorList>
    </citation>
    <scope>NUCLEOTIDE SEQUENCE [LARGE SCALE GENOMIC DNA]</scope>
    <source>
        <strain evidence="4">cv. XIE 37</strain>
        <tissue evidence="3">Leaf</tissue>
    </source>
</reference>
<dbReference type="InParanoid" id="A0A7J7DHV4"/>
<dbReference type="InterPro" id="IPR004146">
    <property type="entry name" value="DC1"/>
</dbReference>
<dbReference type="InterPro" id="IPR027417">
    <property type="entry name" value="P-loop_NTPase"/>
</dbReference>
<proteinExistence type="predicted"/>
<dbReference type="Gene3D" id="3.40.50.300">
    <property type="entry name" value="P-loop containing nucleotide triphosphate hydrolases"/>
    <property type="match status" value="1"/>
</dbReference>
<gene>
    <name evidence="3" type="ORF">HS088_TW06G00110</name>
</gene>
<evidence type="ECO:0000313" key="4">
    <source>
        <dbReference type="Proteomes" id="UP000593562"/>
    </source>
</evidence>
<sequence length="306" mass="34376">MIAKHLRTAHNVILDCPLSHQSHFDLLKQAAVHENAELVIVDCRPQGFKWKEWINQRQGTRSSSGAQFKTETWEDVKKSYGERYGDYDTGNIRKVIVDTTMPSLNVFNELISPSLPSRGSNSRGSGLLSRTIKELKSAPIQVQIMNHHHVLNIVNQTGRETDKRGYCYGCQKTIACDSAFYRCNQCRFRLHKLCAEAPGNLERLIPCSFTSFEVETIKISSVVLAAKEVTLSSTNARPVISIFTLTAHFYLESSTVNVTWTLSASLSPHQLMTPMRMMKSIAMLARRKGILTTGFTTVKVATLQHT</sequence>
<dbReference type="PANTHER" id="PTHR37807:SF4">
    <property type="entry name" value="DC1 DOMAIN-CONTAINING PROTEIN"/>
    <property type="match status" value="1"/>
</dbReference>
<dbReference type="EMBL" id="JAAARO010000006">
    <property type="protein sequence ID" value="KAF5745945.1"/>
    <property type="molecule type" value="Genomic_DNA"/>
</dbReference>
<dbReference type="AlphaFoldDB" id="A0A7J7DHV4"/>
<dbReference type="InterPro" id="IPR046349">
    <property type="entry name" value="C1-like_sf"/>
</dbReference>
<keyword evidence="1" id="KW-0677">Repeat</keyword>
<dbReference type="Pfam" id="PF03107">
    <property type="entry name" value="C1_2"/>
    <property type="match status" value="1"/>
</dbReference>
<dbReference type="PANTHER" id="PTHR37807">
    <property type="entry name" value="OS07G0160300 PROTEIN"/>
    <property type="match status" value="1"/>
</dbReference>
<evidence type="ECO:0000256" key="1">
    <source>
        <dbReference type="ARBA" id="ARBA00022737"/>
    </source>
</evidence>
<name>A0A7J7DHV4_TRIWF</name>
<dbReference type="SUPFAM" id="SSF57889">
    <property type="entry name" value="Cysteine-rich domain"/>
    <property type="match status" value="1"/>
</dbReference>
<evidence type="ECO:0000313" key="3">
    <source>
        <dbReference type="EMBL" id="KAF5745945.1"/>
    </source>
</evidence>
<evidence type="ECO:0000259" key="2">
    <source>
        <dbReference type="Pfam" id="PF03107"/>
    </source>
</evidence>
<organism evidence="3 4">
    <name type="scientific">Tripterygium wilfordii</name>
    <name type="common">Thunder God vine</name>
    <dbReference type="NCBI Taxonomy" id="458696"/>
    <lineage>
        <taxon>Eukaryota</taxon>
        <taxon>Viridiplantae</taxon>
        <taxon>Streptophyta</taxon>
        <taxon>Embryophyta</taxon>
        <taxon>Tracheophyta</taxon>
        <taxon>Spermatophyta</taxon>
        <taxon>Magnoliopsida</taxon>
        <taxon>eudicotyledons</taxon>
        <taxon>Gunneridae</taxon>
        <taxon>Pentapetalae</taxon>
        <taxon>rosids</taxon>
        <taxon>fabids</taxon>
        <taxon>Celastrales</taxon>
        <taxon>Celastraceae</taxon>
        <taxon>Tripterygium</taxon>
    </lineage>
</organism>
<feature type="domain" description="DC1" evidence="2">
    <location>
        <begin position="147"/>
        <end position="195"/>
    </location>
</feature>
<accession>A0A7J7DHV4</accession>
<dbReference type="Proteomes" id="UP000593562">
    <property type="component" value="Unassembled WGS sequence"/>
</dbReference>
<comment type="caution">
    <text evidence="3">The sequence shown here is derived from an EMBL/GenBank/DDBJ whole genome shotgun (WGS) entry which is preliminary data.</text>
</comment>